<dbReference type="Proteomes" id="UP000001940">
    <property type="component" value="Chromosome V"/>
</dbReference>
<dbReference type="CTD" id="178832"/>
<sequence>MEAQPNSYAAHANYGAILHLNQKYDLALKEYEIALILDPTSDVARENRKKVIRILRRKRNL</sequence>
<protein>
    <submittedName>
        <fullName evidence="2">TPR_REGION domain-containing protein</fullName>
    </submittedName>
</protein>
<dbReference type="AGR" id="WB:WBGene00017983"/>
<name>A0A168H4S5_CAEEL</name>
<dbReference type="GeneID" id="178832"/>
<dbReference type="Bgee" id="WBGene00017983">
    <property type="expression patterns" value="Expressed in pharyngeal muscle cell (C elegans) and 3 other cell types or tissues"/>
</dbReference>
<dbReference type="RefSeq" id="NP_001317807.1">
    <property type="nucleotide sequence ID" value="NM_001330857.1"/>
</dbReference>
<dbReference type="InterPro" id="IPR011990">
    <property type="entry name" value="TPR-like_helical_dom_sf"/>
</dbReference>
<accession>A0A168H4S5</accession>
<evidence type="ECO:0000256" key="1">
    <source>
        <dbReference type="PROSITE-ProRule" id="PRU00339"/>
    </source>
</evidence>
<dbReference type="PROSITE" id="PS50005">
    <property type="entry name" value="TPR"/>
    <property type="match status" value="1"/>
</dbReference>
<dbReference type="WormBase" id="F32D1.3c">
    <property type="protein sequence ID" value="CE51678"/>
    <property type="gene ID" value="WBGene00017983"/>
</dbReference>
<dbReference type="EMBL" id="BX284605">
    <property type="protein sequence ID" value="SAP35567.1"/>
    <property type="molecule type" value="Genomic_DNA"/>
</dbReference>
<dbReference type="SMR" id="A0A168H4S5"/>
<feature type="repeat" description="TPR" evidence="1">
    <location>
        <begin position="8"/>
        <end position="41"/>
    </location>
</feature>
<dbReference type="Gene3D" id="1.25.40.10">
    <property type="entry name" value="Tetratricopeptide repeat domain"/>
    <property type="match status" value="1"/>
</dbReference>
<dbReference type="OrthoDB" id="1658288at2759"/>
<dbReference type="InterPro" id="IPR019734">
    <property type="entry name" value="TPR_rpt"/>
</dbReference>
<reference evidence="2 3" key="1">
    <citation type="journal article" date="1998" name="Science">
        <title>Genome sequence of the nematode C. elegans: a platform for investigating biology.</title>
        <authorList>
            <consortium name="The C. elegans sequencing consortium"/>
            <person name="Sulson J.E."/>
            <person name="Waterston R."/>
        </authorList>
    </citation>
    <scope>NUCLEOTIDE SEQUENCE [LARGE SCALE GENOMIC DNA]</scope>
    <source>
        <strain evidence="2 3">Bristol N2</strain>
    </source>
</reference>
<evidence type="ECO:0000313" key="3">
    <source>
        <dbReference type="Proteomes" id="UP000001940"/>
    </source>
</evidence>
<dbReference type="SUPFAM" id="SSF48452">
    <property type="entry name" value="TPR-like"/>
    <property type="match status" value="1"/>
</dbReference>
<evidence type="ECO:0000313" key="4">
    <source>
        <dbReference type="WormBase" id="F32D1.3c"/>
    </source>
</evidence>
<proteinExistence type="predicted"/>
<keyword evidence="1" id="KW-0802">TPR repeat</keyword>
<gene>
    <name evidence="2" type="ORF">CELE_F32D1.3</name>
    <name evidence="2 4" type="ORF">F32D1.3</name>
</gene>
<dbReference type="KEGG" id="cel:CELE_F32D1.3"/>
<keyword evidence="3" id="KW-1185">Reference proteome</keyword>
<dbReference type="AlphaFoldDB" id="A0A168H4S5"/>
<dbReference type="ExpressionAtlas" id="A0A168H4S5">
    <property type="expression patterns" value="baseline and differential"/>
</dbReference>
<evidence type="ECO:0000313" key="2">
    <source>
        <dbReference type="EMBL" id="SAP35567.1"/>
    </source>
</evidence>
<organism evidence="2 3">
    <name type="scientific">Caenorhabditis elegans</name>
    <dbReference type="NCBI Taxonomy" id="6239"/>
    <lineage>
        <taxon>Eukaryota</taxon>
        <taxon>Metazoa</taxon>
        <taxon>Ecdysozoa</taxon>
        <taxon>Nematoda</taxon>
        <taxon>Chromadorea</taxon>
        <taxon>Rhabditida</taxon>
        <taxon>Rhabditina</taxon>
        <taxon>Rhabditomorpha</taxon>
        <taxon>Rhabditoidea</taxon>
        <taxon>Rhabditidae</taxon>
        <taxon>Peloderinae</taxon>
        <taxon>Caenorhabditis</taxon>
    </lineage>
</organism>